<evidence type="ECO:0000313" key="2">
    <source>
        <dbReference type="EMBL" id="RXN02747.1"/>
    </source>
</evidence>
<sequence>MVSSCASQGPRQRRQPCVNRAAERATDGRSGRKASDKVPTELMMSRTAVKPVSVEIVIASVFGQISLSLRLSPAQGRASGRGTRGARTELWLTDRNEQLSA</sequence>
<feature type="compositionally biased region" description="Basic and acidic residues" evidence="1">
    <location>
        <begin position="21"/>
        <end position="39"/>
    </location>
</feature>
<feature type="region of interest" description="Disordered" evidence="1">
    <location>
        <begin position="1"/>
        <end position="39"/>
    </location>
</feature>
<dbReference type="EMBL" id="QBIY01007970">
    <property type="protein sequence ID" value="RXN36512.1"/>
    <property type="molecule type" value="Genomic_DNA"/>
</dbReference>
<evidence type="ECO:0000313" key="3">
    <source>
        <dbReference type="EMBL" id="RXN32207.1"/>
    </source>
</evidence>
<dbReference type="EMBL" id="QBIY01011400">
    <property type="protein sequence ID" value="RXN32207.1"/>
    <property type="molecule type" value="Genomic_DNA"/>
</dbReference>
<reference evidence="2 5" key="1">
    <citation type="submission" date="2018-03" db="EMBL/GenBank/DDBJ databases">
        <title>Draft genome sequence of Rohu Carp (Labeo rohita).</title>
        <authorList>
            <person name="Das P."/>
            <person name="Kushwaha B."/>
            <person name="Joshi C.G."/>
            <person name="Kumar D."/>
            <person name="Nagpure N.S."/>
            <person name="Sahoo L."/>
            <person name="Das S.P."/>
            <person name="Bit A."/>
            <person name="Patnaik S."/>
            <person name="Meher P.K."/>
            <person name="Jayasankar P."/>
            <person name="Koringa P.G."/>
            <person name="Patel N.V."/>
            <person name="Hinsu A.T."/>
            <person name="Kumar R."/>
            <person name="Pandey M."/>
            <person name="Agarwal S."/>
            <person name="Srivastava S."/>
            <person name="Singh M."/>
            <person name="Iquebal M.A."/>
            <person name="Jaiswal S."/>
            <person name="Angadi U.B."/>
            <person name="Kumar N."/>
            <person name="Raza M."/>
            <person name="Shah T.M."/>
            <person name="Rai A."/>
            <person name="Jena J.K."/>
        </authorList>
    </citation>
    <scope>NUCLEOTIDE SEQUENCE [LARGE SCALE GENOMIC DNA]</scope>
    <source>
        <strain evidence="2">DASCIFA01</strain>
        <tissue evidence="2">Testis</tissue>
    </source>
</reference>
<accession>A0A498LA80</accession>
<comment type="caution">
    <text evidence="2">The sequence shown here is derived from an EMBL/GenBank/DDBJ whole genome shotgun (WGS) entry which is preliminary data.</text>
</comment>
<proteinExistence type="predicted"/>
<dbReference type="Proteomes" id="UP000290572">
    <property type="component" value="Unassembled WGS sequence"/>
</dbReference>
<keyword evidence="5" id="KW-1185">Reference proteome</keyword>
<dbReference type="EMBL" id="QBIY01013493">
    <property type="protein sequence ID" value="RXN02747.1"/>
    <property type="molecule type" value="Genomic_DNA"/>
</dbReference>
<evidence type="ECO:0000313" key="4">
    <source>
        <dbReference type="EMBL" id="RXN36512.1"/>
    </source>
</evidence>
<gene>
    <name evidence="4" type="ORF">ROHU_002891</name>
    <name evidence="2" type="ORF">ROHU_013610</name>
    <name evidence="3" type="ORF">ROHU_016298</name>
</gene>
<evidence type="ECO:0000313" key="5">
    <source>
        <dbReference type="Proteomes" id="UP000290572"/>
    </source>
</evidence>
<feature type="region of interest" description="Disordered" evidence="1">
    <location>
        <begin position="73"/>
        <end position="101"/>
    </location>
</feature>
<feature type="compositionally biased region" description="Basic and acidic residues" evidence="1">
    <location>
        <begin position="92"/>
        <end position="101"/>
    </location>
</feature>
<evidence type="ECO:0000256" key="1">
    <source>
        <dbReference type="SAM" id="MobiDB-lite"/>
    </source>
</evidence>
<organism evidence="2 5">
    <name type="scientific">Labeo rohita</name>
    <name type="common">Indian major carp</name>
    <name type="synonym">Cyprinus rohita</name>
    <dbReference type="NCBI Taxonomy" id="84645"/>
    <lineage>
        <taxon>Eukaryota</taxon>
        <taxon>Metazoa</taxon>
        <taxon>Chordata</taxon>
        <taxon>Craniata</taxon>
        <taxon>Vertebrata</taxon>
        <taxon>Euteleostomi</taxon>
        <taxon>Actinopterygii</taxon>
        <taxon>Neopterygii</taxon>
        <taxon>Teleostei</taxon>
        <taxon>Ostariophysi</taxon>
        <taxon>Cypriniformes</taxon>
        <taxon>Cyprinidae</taxon>
        <taxon>Labeoninae</taxon>
        <taxon>Labeonini</taxon>
        <taxon>Labeo</taxon>
    </lineage>
</organism>
<dbReference type="AlphaFoldDB" id="A0A498LA80"/>
<name>A0A498LA80_LABRO</name>
<protein>
    <submittedName>
        <fullName evidence="2">Uncharacterized protein</fullName>
    </submittedName>
</protein>
<feature type="compositionally biased region" description="Polar residues" evidence="1">
    <location>
        <begin position="1"/>
        <end position="10"/>
    </location>
</feature>